<accession>A0AAD9G0T6</accession>
<keyword evidence="3" id="KW-1185">Reference proteome</keyword>
<name>A0AAD9G0T6_9STRA</name>
<dbReference type="Proteomes" id="UP001259832">
    <property type="component" value="Unassembled WGS sequence"/>
</dbReference>
<sequence>MVNNSDEVAFLSEISALLDTCDPPVPSEVTLQEATVAAGPDNLLLASHQLVAETEALLSSCNGLKTSGDRTVQVSGGKTQADRRKIRNANAAKRRLKYCKKVEDERQLLRQQEKELSTELIKLQAAKSETQLIFERTKTMPIWRAIATRQLQSRIVAETERRRLRDAVATSTKVLQELE</sequence>
<evidence type="ECO:0008006" key="4">
    <source>
        <dbReference type="Google" id="ProtNLM"/>
    </source>
</evidence>
<feature type="coiled-coil region" evidence="1">
    <location>
        <begin position="99"/>
        <end position="129"/>
    </location>
</feature>
<keyword evidence="1" id="KW-0175">Coiled coil</keyword>
<evidence type="ECO:0000313" key="2">
    <source>
        <dbReference type="EMBL" id="KAK1929822.1"/>
    </source>
</evidence>
<comment type="caution">
    <text evidence="2">The sequence shown here is derived from an EMBL/GenBank/DDBJ whole genome shotgun (WGS) entry which is preliminary data.</text>
</comment>
<dbReference type="EMBL" id="JASMQC010000044">
    <property type="protein sequence ID" value="KAK1929822.1"/>
    <property type="molecule type" value="Genomic_DNA"/>
</dbReference>
<organism evidence="2 3">
    <name type="scientific">Phytophthora citrophthora</name>
    <dbReference type="NCBI Taxonomy" id="4793"/>
    <lineage>
        <taxon>Eukaryota</taxon>
        <taxon>Sar</taxon>
        <taxon>Stramenopiles</taxon>
        <taxon>Oomycota</taxon>
        <taxon>Peronosporomycetes</taxon>
        <taxon>Peronosporales</taxon>
        <taxon>Peronosporaceae</taxon>
        <taxon>Phytophthora</taxon>
    </lineage>
</organism>
<evidence type="ECO:0000313" key="3">
    <source>
        <dbReference type="Proteomes" id="UP001259832"/>
    </source>
</evidence>
<evidence type="ECO:0000256" key="1">
    <source>
        <dbReference type="SAM" id="Coils"/>
    </source>
</evidence>
<protein>
    <recommendedName>
        <fullName evidence="4">BZIP domain-containing protein</fullName>
    </recommendedName>
</protein>
<reference evidence="2" key="1">
    <citation type="submission" date="2023-08" db="EMBL/GenBank/DDBJ databases">
        <title>Reference Genome Resource for the Citrus Pathogen Phytophthora citrophthora.</title>
        <authorList>
            <person name="Moller H."/>
            <person name="Coetzee B."/>
            <person name="Rose L.J."/>
            <person name="Van Niekerk J.M."/>
        </authorList>
    </citation>
    <scope>NUCLEOTIDE SEQUENCE</scope>
    <source>
        <strain evidence="2">STE-U-9442</strain>
    </source>
</reference>
<dbReference type="AlphaFoldDB" id="A0AAD9G0T6"/>
<proteinExistence type="predicted"/>
<gene>
    <name evidence="2" type="ORF">P3T76_014668</name>
</gene>